<feature type="chain" id="PRO_5021324873" evidence="3">
    <location>
        <begin position="18"/>
        <end position="115"/>
    </location>
</feature>
<dbReference type="AlphaFoldDB" id="A0A4Y5UGR2"/>
<dbReference type="GO" id="GO:0090729">
    <property type="term" value="F:toxin activity"/>
    <property type="evidence" value="ECO:0007669"/>
    <property type="project" value="InterPro"/>
</dbReference>
<feature type="signal peptide" evidence="3">
    <location>
        <begin position="1"/>
        <end position="17"/>
    </location>
</feature>
<dbReference type="Pfam" id="PF08396">
    <property type="entry name" value="Toxin_34"/>
    <property type="match status" value="1"/>
</dbReference>
<organism evidence="4">
    <name type="scientific">Cupiennius salei</name>
    <name type="common">American wandering spider</name>
    <dbReference type="NCBI Taxonomy" id="6928"/>
    <lineage>
        <taxon>Eukaryota</taxon>
        <taxon>Metazoa</taxon>
        <taxon>Ecdysozoa</taxon>
        <taxon>Arthropoda</taxon>
        <taxon>Chelicerata</taxon>
        <taxon>Arachnida</taxon>
        <taxon>Araneae</taxon>
        <taxon>Araneomorphae</taxon>
        <taxon>Entelegynae</taxon>
        <taxon>Lycosoidea</taxon>
        <taxon>Ctenidae</taxon>
        <taxon>Cupiennius</taxon>
    </lineage>
</organism>
<comment type="subcellular location">
    <subcellularLocation>
        <location evidence="1">Secreted</location>
    </subcellularLocation>
</comment>
<dbReference type="GO" id="GO:0005576">
    <property type="term" value="C:extracellular region"/>
    <property type="evidence" value="ECO:0007669"/>
    <property type="project" value="UniProtKB-SubCell"/>
</dbReference>
<protein>
    <submittedName>
        <fullName evidence="4">Toxin 40</fullName>
    </submittedName>
</protein>
<keyword evidence="3" id="KW-0732">Signal</keyword>
<dbReference type="InterPro" id="IPR013605">
    <property type="entry name" value="Toxin_34"/>
</dbReference>
<evidence type="ECO:0000256" key="3">
    <source>
        <dbReference type="SAM" id="SignalP"/>
    </source>
</evidence>
<dbReference type="EMBL" id="MH754615">
    <property type="protein sequence ID" value="QDC23150.1"/>
    <property type="molecule type" value="mRNA"/>
</dbReference>
<accession>A0A4Y5UGR2</accession>
<evidence type="ECO:0000256" key="1">
    <source>
        <dbReference type="ARBA" id="ARBA00004613"/>
    </source>
</evidence>
<reference evidence="4" key="1">
    <citation type="journal article" date="2019" name="Toxins">
        <title>The dual prey-inactivation strategy of spiders-in-depth venomic analysis of Cupiennius salei.</title>
        <authorList>
            <person name="Kuhn-Nentwig L."/>
            <person name="Langenegger N."/>
            <person name="Heller M."/>
            <person name="Koua D."/>
            <person name="Nentwig W."/>
        </authorList>
    </citation>
    <scope>NUCLEOTIDE SEQUENCE</scope>
    <source>
        <tissue evidence="4">Venom gland</tissue>
    </source>
</reference>
<sequence length="115" mass="13412" precursor="true">MIKYILISALFISAVYSFTVEEDEALMPEAAEEEIIPEEARKSLPDGEECDGNKDDCQCYGKWHKCSCPYFWPWRSGKCYCEKGWKHTCITKLSCPNKDEWGLEWRNEEAERSPC</sequence>
<evidence type="ECO:0000313" key="4">
    <source>
        <dbReference type="EMBL" id="QDC23150.1"/>
    </source>
</evidence>
<evidence type="ECO:0000256" key="2">
    <source>
        <dbReference type="ARBA" id="ARBA00022525"/>
    </source>
</evidence>
<proteinExistence type="evidence at transcript level"/>
<name>A0A4Y5UGR2_CUPSA</name>
<keyword evidence="2" id="KW-0964">Secreted</keyword>